<dbReference type="InterPro" id="IPR032710">
    <property type="entry name" value="NTF2-like_dom_sf"/>
</dbReference>
<reference evidence="2 3" key="1">
    <citation type="submission" date="2022-11" db="EMBL/GenBank/DDBJ databases">
        <title>Genome Sequencing of Nocardia sp. ON39_IFM12276 and assembly.</title>
        <authorList>
            <person name="Shimojima M."/>
            <person name="Toyokawa M."/>
            <person name="Uesaka K."/>
        </authorList>
    </citation>
    <scope>NUCLEOTIDE SEQUENCE [LARGE SCALE GENOMIC DNA]</scope>
    <source>
        <strain evidence="2 3">IFM 12276</strain>
    </source>
</reference>
<dbReference type="Proteomes" id="UP001317870">
    <property type="component" value="Chromosome"/>
</dbReference>
<protein>
    <recommendedName>
        <fullName evidence="1">SnoaL-like domain-containing protein</fullName>
    </recommendedName>
</protein>
<dbReference type="InterPro" id="IPR037401">
    <property type="entry name" value="SnoaL-like"/>
</dbReference>
<dbReference type="Gene3D" id="3.10.450.50">
    <property type="match status" value="1"/>
</dbReference>
<organism evidence="2 3">
    <name type="scientific">Nocardia sputorum</name>
    <dbReference type="NCBI Taxonomy" id="2984338"/>
    <lineage>
        <taxon>Bacteria</taxon>
        <taxon>Bacillati</taxon>
        <taxon>Actinomycetota</taxon>
        <taxon>Actinomycetes</taxon>
        <taxon>Mycobacteriales</taxon>
        <taxon>Nocardiaceae</taxon>
        <taxon>Nocardia</taxon>
    </lineage>
</organism>
<feature type="domain" description="SnoaL-like" evidence="1">
    <location>
        <begin position="31"/>
        <end position="144"/>
    </location>
</feature>
<accession>A0ABN6TZ66</accession>
<sequence>MGVDPYNTGQFRIEPEAEPIESAAWLLEFTEQYIAGWNSGDGAAVAKCVTEDTIWHDPSLDAPAHGRAGVEKFVTDTVRSFPDVAYTNPFAPVLAADNRLALVPWRMTGTHLGPIDPPGFGPTGKRIDLLVIDAWQFRDGLIWRSQATWDLTEMLLQLGLMPPRGSAAERAMARAQRFRSRLPF</sequence>
<evidence type="ECO:0000313" key="2">
    <source>
        <dbReference type="EMBL" id="BDT98236.1"/>
    </source>
</evidence>
<proteinExistence type="predicted"/>
<evidence type="ECO:0000259" key="1">
    <source>
        <dbReference type="Pfam" id="PF12680"/>
    </source>
</evidence>
<dbReference type="Pfam" id="PF12680">
    <property type="entry name" value="SnoaL_2"/>
    <property type="match status" value="1"/>
</dbReference>
<name>A0ABN6TZ66_9NOCA</name>
<dbReference type="InterPro" id="IPR009959">
    <property type="entry name" value="Cyclase_SnoaL-like"/>
</dbReference>
<dbReference type="RefSeq" id="WP_281878243.1">
    <property type="nucleotide sequence ID" value="NZ_AP026976.1"/>
</dbReference>
<dbReference type="PANTHER" id="PTHR38436:SF1">
    <property type="entry name" value="ESTER CYCLASE"/>
    <property type="match status" value="1"/>
</dbReference>
<gene>
    <name evidence="2" type="ORF">IFM12276_12650</name>
</gene>
<dbReference type="PANTHER" id="PTHR38436">
    <property type="entry name" value="POLYKETIDE CYCLASE SNOAL-LIKE DOMAIN"/>
    <property type="match status" value="1"/>
</dbReference>
<dbReference type="SUPFAM" id="SSF54427">
    <property type="entry name" value="NTF2-like"/>
    <property type="match status" value="1"/>
</dbReference>
<evidence type="ECO:0000313" key="3">
    <source>
        <dbReference type="Proteomes" id="UP001317870"/>
    </source>
</evidence>
<keyword evidence="3" id="KW-1185">Reference proteome</keyword>
<dbReference type="EMBL" id="AP026978">
    <property type="protein sequence ID" value="BDT98236.1"/>
    <property type="molecule type" value="Genomic_DNA"/>
</dbReference>